<feature type="transmembrane region" description="Helical" evidence="6">
    <location>
        <begin position="12"/>
        <end position="34"/>
    </location>
</feature>
<evidence type="ECO:0000256" key="6">
    <source>
        <dbReference type="SAM" id="Phobius"/>
    </source>
</evidence>
<keyword evidence="3 6" id="KW-0812">Transmembrane</keyword>
<feature type="transmembrane region" description="Helical" evidence="6">
    <location>
        <begin position="46"/>
        <end position="65"/>
    </location>
</feature>
<evidence type="ECO:0000256" key="3">
    <source>
        <dbReference type="ARBA" id="ARBA00022692"/>
    </source>
</evidence>
<evidence type="ECO:0000256" key="1">
    <source>
        <dbReference type="ARBA" id="ARBA00004141"/>
    </source>
</evidence>
<dbReference type="PANTHER" id="PTHR38459:SF1">
    <property type="entry name" value="PROPHAGE BACTOPRENOL-LINKED GLUCOSE TRANSLOCASE HOMOLOG"/>
    <property type="match status" value="1"/>
</dbReference>
<evidence type="ECO:0000259" key="7">
    <source>
        <dbReference type="Pfam" id="PF04138"/>
    </source>
</evidence>
<comment type="subcellular location">
    <subcellularLocation>
        <location evidence="1">Membrane</location>
        <topology evidence="1">Multi-pass membrane protein</topology>
    </subcellularLocation>
</comment>
<dbReference type="InterPro" id="IPR007267">
    <property type="entry name" value="GtrA_DPMS_TM"/>
</dbReference>
<dbReference type="EMBL" id="JBFOCI010000002">
    <property type="protein sequence ID" value="MEW9805692.1"/>
    <property type="molecule type" value="Genomic_DNA"/>
</dbReference>
<feature type="domain" description="GtrA/DPMS transmembrane" evidence="7">
    <location>
        <begin position="14"/>
        <end position="130"/>
    </location>
</feature>
<evidence type="ECO:0000256" key="4">
    <source>
        <dbReference type="ARBA" id="ARBA00022989"/>
    </source>
</evidence>
<dbReference type="RefSeq" id="WP_367722781.1">
    <property type="nucleotide sequence ID" value="NZ_JBFOCI010000002.1"/>
</dbReference>
<organism evidence="8 9">
    <name type="scientific">Mesorhizobium marinum</name>
    <dbReference type="NCBI Taxonomy" id="3228790"/>
    <lineage>
        <taxon>Bacteria</taxon>
        <taxon>Pseudomonadati</taxon>
        <taxon>Pseudomonadota</taxon>
        <taxon>Alphaproteobacteria</taxon>
        <taxon>Hyphomicrobiales</taxon>
        <taxon>Phyllobacteriaceae</taxon>
        <taxon>Mesorhizobium</taxon>
    </lineage>
</organism>
<protein>
    <submittedName>
        <fullName evidence="8">GtrA family protein</fullName>
    </submittedName>
</protein>
<feature type="transmembrane region" description="Helical" evidence="6">
    <location>
        <begin position="77"/>
        <end position="98"/>
    </location>
</feature>
<accession>A0ABV3QYG2</accession>
<reference evidence="8 9" key="1">
    <citation type="submission" date="2024-06" db="EMBL/GenBank/DDBJ databases">
        <authorList>
            <person name="Tuo L."/>
        </authorList>
    </citation>
    <scope>NUCLEOTIDE SEQUENCE [LARGE SCALE GENOMIC DNA]</scope>
    <source>
        <strain evidence="8 9">ZMM04-5</strain>
    </source>
</reference>
<dbReference type="InterPro" id="IPR051401">
    <property type="entry name" value="GtrA_CellWall_Glycosyl"/>
</dbReference>
<dbReference type="Proteomes" id="UP001556196">
    <property type="component" value="Unassembled WGS sequence"/>
</dbReference>
<evidence type="ECO:0000256" key="5">
    <source>
        <dbReference type="ARBA" id="ARBA00023136"/>
    </source>
</evidence>
<evidence type="ECO:0000256" key="2">
    <source>
        <dbReference type="ARBA" id="ARBA00009399"/>
    </source>
</evidence>
<feature type="transmembrane region" description="Helical" evidence="6">
    <location>
        <begin position="104"/>
        <end position="124"/>
    </location>
</feature>
<evidence type="ECO:0000313" key="9">
    <source>
        <dbReference type="Proteomes" id="UP001556196"/>
    </source>
</evidence>
<comment type="similarity">
    <text evidence="2">Belongs to the GtrA family.</text>
</comment>
<sequence length="132" mass="14410">MDRPRADARRQFARYLANGIAATAAHYSVLVFLLEVVGVPSAGAANFAAAVVGITVSFLGSRYFVFEAGDGDWSGQLWRFVLIYAMLAVLHAGVLFVWTDRLGYDFRIGFLIATGLQVMISFVANRTLVFAP</sequence>
<evidence type="ECO:0000313" key="8">
    <source>
        <dbReference type="EMBL" id="MEW9805692.1"/>
    </source>
</evidence>
<name>A0ABV3QYG2_9HYPH</name>
<comment type="caution">
    <text evidence="8">The sequence shown here is derived from an EMBL/GenBank/DDBJ whole genome shotgun (WGS) entry which is preliminary data.</text>
</comment>
<keyword evidence="9" id="KW-1185">Reference proteome</keyword>
<keyword evidence="4 6" id="KW-1133">Transmembrane helix</keyword>
<proteinExistence type="inferred from homology"/>
<gene>
    <name evidence="8" type="ORF">ABUE31_06840</name>
</gene>
<dbReference type="PANTHER" id="PTHR38459">
    <property type="entry name" value="PROPHAGE BACTOPRENOL-LINKED GLUCOSE TRANSLOCASE HOMOLOG"/>
    <property type="match status" value="1"/>
</dbReference>
<keyword evidence="5 6" id="KW-0472">Membrane</keyword>
<dbReference type="Pfam" id="PF04138">
    <property type="entry name" value="GtrA_DPMS_TM"/>
    <property type="match status" value="1"/>
</dbReference>